<evidence type="ECO:0000256" key="1">
    <source>
        <dbReference type="SAM" id="MobiDB-lite"/>
    </source>
</evidence>
<evidence type="ECO:0000259" key="3">
    <source>
        <dbReference type="Pfam" id="PF20148"/>
    </source>
</evidence>
<comment type="caution">
    <text evidence="4">The sequence shown here is derived from an EMBL/GenBank/DDBJ whole genome shotgun (WGS) entry which is preliminary data.</text>
</comment>
<accession>A0A4R0GWK8</accession>
<dbReference type="PANTHER" id="PTHR32305:SF15">
    <property type="entry name" value="PROTEIN RHSA-RELATED"/>
    <property type="match status" value="1"/>
</dbReference>
<dbReference type="Proteomes" id="UP000292274">
    <property type="component" value="Unassembled WGS sequence"/>
</dbReference>
<sequence length="2062" mass="218114">MSVVLAATMADWAIAQPAQAAPAPESAPPAAPTAGQPLERPDEAAAIHTARLTGQKVRVGGLTTETSEFWALPDGRIEAEVHLGPVRIRDDSGAWQAVDFNLTREPDGSVRAKVHPSGLRLSGAAGPGEHDLVTVGRGGDQLSLGWSGALPAPEVDGTRATYPEVRPGVDLVVESTRTGFEQYLVVKNRAAVAQVRTVSLPLRGKGLRAVADDQGGFEIRDGSGETVGVSPEPLMWDARVDPRSGERLRQTRVGKRVGVAKAGRLAVTLTPDETWLTDRATTFPVTIDPAVTLKPNYDAFVQIGYTSDQSAATELKLGTYDGGTTKARSFLSFHNMEWLQGKQVQAATLYLWNHHSWSCTARQWETWQTNYVTTSARWTNQPTWIKRLGYTTATKGYNSSCAAGRVNASVTTAFADLANGVTCCSTVNIGLRAASETDNLGWKRFHSMEGANDPYVTLTYQTLPTVTARATVPSLPCATGTSTPYVNTRTPQLRAQVTDAEGSQVRAEFEWLTGGGTRIGGTTVGPGASGSWLATTVPAGAFAEGSTYSWRARGNDGSGNGPWTGYCAMIIDTVAPSAMPTVSSTGYPAGQWAGAVGTAGSFTFGAAGVSDVAAYEYGLNVNPPNQTVNAASVGGNATVSITPTTDGPQALYVRSRDRAGNQSAIRTYAFNVGSGAVTSPKEGDITAAKVALTGIGQAAATGVTYQWRRGDADAWVTVPAGHVTVAAGGGAVSWPLPSTGGGNFAKLNWDVEATLAAVDAESIPRNGPLQVRGTFVGGTGGTSSPVKITFDRDQASAASQEIGPGSVNLITGNYSLSDTDVSVDSYGTDLTVTRSYNSRRAAEADTANMFGPGWVSGVTVEEADAPYTSLTVYGSLVQVGLPDGDTIGFTRRTASAFDPEVGMEFLRLSYASGSDSYALIDEDGNNVSFTRVAGTAAGKYFPTSVLVPGSNQTTTLGWEKATVAGKEVVRPVRMLAPVADGVNCATLTRGCRALTFTYATTTTATGTGETGWGDYTGRVKEIAFTAWDPDLATPAMRTVPMARYAYDNAGRLRGVWDPRLDWNDGGTTRQLRETYDYTADGILSSMKPVAEEPWQLSYTTIPGDPGAGRLHKVTRSALAAGTATQTVVYKVPLTGAGAPYDLSPAQTSRWAQPEAPTDATAVFPANQVPTGNPATGTLPSSYERATVTYLDANAREVNTATPGGHLNATWYDQWGNTVRTLTAGNRARALNASTTDDAAAESMLARNRSTLNTYSADGQRLTSTMEPEHDVMLPTGVVVRGRKHTMNSYDQGAPTTGGPYHLITKEDVGVRTRDANGVDVDTDIRTTTTAYDWGLRQPTVVTVDPGGLAQATRTAYDPITGLVTSSTSPAGGTSTTTPATRRTVYYRATAGSGHAECDLRPEWANLPCRVQPGGQAASGPELPALVTTYDMYQQTRVVTEKTSTATLRTTTTTYDAAGRTYETSVAVAAGLGTAVPITRNVHDQATGRLSRVQSVVGGLATAQVVTVHDSLGRQISYTDADGVTSTTTYDLLGRVATSNDGKATRTHTYDGGSERRGLVTSITDSQAGTFTGSYDVDGNVVTETWANGVQVTNETDETGTQVGLTYVKPGCAADDCTLYTESVIESVHGQWRERASTLSEQSYSYDQAGRLTSVRDTVGGQCTTRSYGFSTSANRTSVTEYGPGADGTCQSTTSAWSRSWTYDTADRVNTAGYGYDALGRTTTVPAVDSATSAGGNVTIAYHSTNLVDSITQDGRTTDYALDVTGERIRSWTDNSSGEVVQSVHHYDGDDDRPSWTQETDERFTRPVAGISGVAGTFDSESGQVDWQLANLHGDLVAAIEGDDEGLSRTSEATEYGTPRNAADAGNQRYGWLGAKQRAADTPSGMVLMGVRLYNTVTGRFLQVDPVPGGSCNPYDYTCADPINQEDLDGKAVPIIAGLVLLGRAVWTACRVSKGWCARAGKYVAKQAWRGAKAGWRAAKSRWPSVKAWGKRSWDYSAKWAGRGGAAGAVAGYGSCVYRTRKWGRCVDQASSWGGYGTAYGAGFGVARGAYKAGRRLWQRWRR</sequence>
<evidence type="ECO:0000256" key="2">
    <source>
        <dbReference type="SAM" id="SignalP"/>
    </source>
</evidence>
<feature type="signal peptide" evidence="2">
    <location>
        <begin position="1"/>
        <end position="20"/>
    </location>
</feature>
<dbReference type="InterPro" id="IPR022385">
    <property type="entry name" value="Rhs_assc_core"/>
</dbReference>
<keyword evidence="5" id="KW-1185">Reference proteome</keyword>
<organism evidence="4 5">
    <name type="scientific">Micromonospora zingiberis</name>
    <dbReference type="NCBI Taxonomy" id="2053011"/>
    <lineage>
        <taxon>Bacteria</taxon>
        <taxon>Bacillati</taxon>
        <taxon>Actinomycetota</taxon>
        <taxon>Actinomycetes</taxon>
        <taxon>Micromonosporales</taxon>
        <taxon>Micromonosporaceae</taxon>
        <taxon>Micromonospora</taxon>
    </lineage>
</organism>
<evidence type="ECO:0000313" key="4">
    <source>
        <dbReference type="EMBL" id="TCB99878.1"/>
    </source>
</evidence>
<reference evidence="4 5" key="1">
    <citation type="submission" date="2019-02" db="EMBL/GenBank/DDBJ databases">
        <title>Jishengella sp. nov., isolated from a root of Zingiber montanum.</title>
        <authorList>
            <person name="Kuncharoen N."/>
            <person name="Kudo T."/>
            <person name="Masahiro Y."/>
            <person name="Ohkuma M."/>
            <person name="Tanasupawat S."/>
        </authorList>
    </citation>
    <scope>NUCLEOTIDE SEQUENCE [LARGE SCALE GENOMIC DNA]</scope>
    <source>
        <strain evidence="4 5">PLAI 1-1</strain>
    </source>
</reference>
<dbReference type="InterPro" id="IPR045351">
    <property type="entry name" value="DUF6531"/>
</dbReference>
<dbReference type="NCBIfam" id="NF033679">
    <property type="entry name" value="DNRLRE_dom"/>
    <property type="match status" value="1"/>
</dbReference>
<feature type="region of interest" description="Disordered" evidence="1">
    <location>
        <begin position="18"/>
        <end position="37"/>
    </location>
</feature>
<proteinExistence type="predicted"/>
<dbReference type="OrthoDB" id="5994822at2"/>
<dbReference type="Gene3D" id="2.180.10.10">
    <property type="entry name" value="RHS repeat-associated core"/>
    <property type="match status" value="1"/>
</dbReference>
<keyword evidence="2" id="KW-0732">Signal</keyword>
<feature type="domain" description="DUF6531" evidence="3">
    <location>
        <begin position="806"/>
        <end position="857"/>
    </location>
</feature>
<feature type="chain" id="PRO_5020591204" evidence="2">
    <location>
        <begin position="21"/>
        <end position="2062"/>
    </location>
</feature>
<protein>
    <submittedName>
        <fullName evidence="4">DNRLRE domain-containing protein</fullName>
    </submittedName>
</protein>
<gene>
    <name evidence="4" type="ORF">E0H26_04895</name>
</gene>
<evidence type="ECO:0000313" key="5">
    <source>
        <dbReference type="Proteomes" id="UP000292274"/>
    </source>
</evidence>
<dbReference type="Pfam" id="PF20148">
    <property type="entry name" value="DUF6531"/>
    <property type="match status" value="1"/>
</dbReference>
<dbReference type="InterPro" id="IPR050708">
    <property type="entry name" value="T6SS_VgrG/RHS"/>
</dbReference>
<dbReference type="EMBL" id="SJJR01000002">
    <property type="protein sequence ID" value="TCB99878.1"/>
    <property type="molecule type" value="Genomic_DNA"/>
</dbReference>
<dbReference type="PANTHER" id="PTHR32305">
    <property type="match status" value="1"/>
</dbReference>
<dbReference type="NCBIfam" id="TIGR03696">
    <property type="entry name" value="Rhs_assc_core"/>
    <property type="match status" value="1"/>
</dbReference>
<name>A0A4R0GWK8_9ACTN</name>